<accession>A0AAD3XZQ7</accession>
<sequence length="206" mass="22307">MVTRFGSGGGGGLDGLPFRRQEGTDYAAAVTVSCGGRWQDNMPSLMQGKAAPPLVVLDMGVMGGRSLIVKGRNHWAPLQDEFCSFGFLSATAVFFCLRFMIMRTNSVPPHKLKLCPFQNHRSPSSVIPPTVSDSSLVSFTERNGFVPISSSFAFLHNSGPDLFFPPPCFGFYCLLLSWSYSCSASVSVQRPPLNLSAAKISVARFP</sequence>
<organism evidence="1 2">
    <name type="scientific">Nepenthes gracilis</name>
    <name type="common">Slender pitcher plant</name>
    <dbReference type="NCBI Taxonomy" id="150966"/>
    <lineage>
        <taxon>Eukaryota</taxon>
        <taxon>Viridiplantae</taxon>
        <taxon>Streptophyta</taxon>
        <taxon>Embryophyta</taxon>
        <taxon>Tracheophyta</taxon>
        <taxon>Spermatophyta</taxon>
        <taxon>Magnoliopsida</taxon>
        <taxon>eudicotyledons</taxon>
        <taxon>Gunneridae</taxon>
        <taxon>Pentapetalae</taxon>
        <taxon>Caryophyllales</taxon>
        <taxon>Nepenthaceae</taxon>
        <taxon>Nepenthes</taxon>
    </lineage>
</organism>
<gene>
    <name evidence="1" type="ORF">Nepgr_023729</name>
</gene>
<reference evidence="1" key="1">
    <citation type="submission" date="2023-05" db="EMBL/GenBank/DDBJ databases">
        <title>Nepenthes gracilis genome sequencing.</title>
        <authorList>
            <person name="Fukushima K."/>
        </authorList>
    </citation>
    <scope>NUCLEOTIDE SEQUENCE</scope>
    <source>
        <strain evidence="1">SING2019-196</strain>
    </source>
</reference>
<keyword evidence="2" id="KW-1185">Reference proteome</keyword>
<protein>
    <submittedName>
        <fullName evidence="1">Uncharacterized protein</fullName>
    </submittedName>
</protein>
<dbReference type="Proteomes" id="UP001279734">
    <property type="component" value="Unassembled WGS sequence"/>
</dbReference>
<dbReference type="EMBL" id="BSYO01000024">
    <property type="protein sequence ID" value="GMH21886.1"/>
    <property type="molecule type" value="Genomic_DNA"/>
</dbReference>
<name>A0AAD3XZQ7_NEPGR</name>
<comment type="caution">
    <text evidence="1">The sequence shown here is derived from an EMBL/GenBank/DDBJ whole genome shotgun (WGS) entry which is preliminary data.</text>
</comment>
<proteinExistence type="predicted"/>
<evidence type="ECO:0000313" key="2">
    <source>
        <dbReference type="Proteomes" id="UP001279734"/>
    </source>
</evidence>
<evidence type="ECO:0000313" key="1">
    <source>
        <dbReference type="EMBL" id="GMH21886.1"/>
    </source>
</evidence>
<dbReference type="AlphaFoldDB" id="A0AAD3XZQ7"/>